<evidence type="ECO:0000313" key="11">
    <source>
        <dbReference type="Proteomes" id="UP000294325"/>
    </source>
</evidence>
<dbReference type="Proteomes" id="UP000294325">
    <property type="component" value="Chromosome"/>
</dbReference>
<evidence type="ECO:0000256" key="2">
    <source>
        <dbReference type="ARBA" id="ARBA00004746"/>
    </source>
</evidence>
<keyword evidence="4 8" id="KW-0489">Methyltransferase</keyword>
<dbReference type="CDD" id="cd02440">
    <property type="entry name" value="AdoMet_MTases"/>
    <property type="match status" value="1"/>
</dbReference>
<comment type="pathway">
    <text evidence="2 8">Cofactor biosynthesis; biotin biosynthesis.</text>
</comment>
<keyword evidence="6 8" id="KW-0949">S-adenosyl-L-methionine</keyword>
<dbReference type="InterPro" id="IPR029063">
    <property type="entry name" value="SAM-dependent_MTases_sf"/>
</dbReference>
<evidence type="ECO:0000256" key="3">
    <source>
        <dbReference type="ARBA" id="ARBA00012327"/>
    </source>
</evidence>
<feature type="domain" description="Methyltransferase type 11" evidence="9">
    <location>
        <begin position="52"/>
        <end position="159"/>
    </location>
</feature>
<dbReference type="AlphaFoldDB" id="A0A4P7BXH1"/>
<evidence type="ECO:0000256" key="8">
    <source>
        <dbReference type="HAMAP-Rule" id="MF_00835"/>
    </source>
</evidence>
<gene>
    <name evidence="8 10" type="primary">bioC</name>
    <name evidence="10" type="ORF">E3U44_00475</name>
</gene>
<dbReference type="InterPro" id="IPR050602">
    <property type="entry name" value="Malonyl-ACP_OMT"/>
</dbReference>
<comment type="catalytic activity">
    <reaction evidence="1 8">
        <text>malonyl-[ACP] + S-adenosyl-L-methionine = malonyl-[ACP] methyl ester + S-adenosyl-L-homocysteine</text>
        <dbReference type="Rhea" id="RHEA:17105"/>
        <dbReference type="Rhea" id="RHEA-COMP:9623"/>
        <dbReference type="Rhea" id="RHEA-COMP:9954"/>
        <dbReference type="ChEBI" id="CHEBI:57856"/>
        <dbReference type="ChEBI" id="CHEBI:59789"/>
        <dbReference type="ChEBI" id="CHEBI:78449"/>
        <dbReference type="ChEBI" id="CHEBI:78845"/>
        <dbReference type="EC" id="2.1.1.197"/>
    </reaction>
</comment>
<organism evidence="10 11">
    <name type="scientific">Nitrosococcus wardiae</name>
    <dbReference type="NCBI Taxonomy" id="1814290"/>
    <lineage>
        <taxon>Bacteria</taxon>
        <taxon>Pseudomonadati</taxon>
        <taxon>Pseudomonadota</taxon>
        <taxon>Gammaproteobacteria</taxon>
        <taxon>Chromatiales</taxon>
        <taxon>Chromatiaceae</taxon>
        <taxon>Nitrosococcus</taxon>
    </lineage>
</organism>
<name>A0A4P7BXH1_9GAMM</name>
<dbReference type="Gene3D" id="3.40.50.150">
    <property type="entry name" value="Vaccinia Virus protein VP39"/>
    <property type="match status" value="1"/>
</dbReference>
<dbReference type="GO" id="GO:0032259">
    <property type="term" value="P:methylation"/>
    <property type="evidence" value="ECO:0007669"/>
    <property type="project" value="UniProtKB-KW"/>
</dbReference>
<dbReference type="GO" id="GO:0009102">
    <property type="term" value="P:biotin biosynthetic process"/>
    <property type="evidence" value="ECO:0007669"/>
    <property type="project" value="UniProtKB-UniRule"/>
</dbReference>
<accession>A0A4P7BXH1</accession>
<evidence type="ECO:0000256" key="1">
    <source>
        <dbReference type="ARBA" id="ARBA00000852"/>
    </source>
</evidence>
<proteinExistence type="inferred from homology"/>
<dbReference type="HAMAP" id="MF_00835">
    <property type="entry name" value="BioC"/>
    <property type="match status" value="1"/>
</dbReference>
<reference evidence="10 11" key="1">
    <citation type="submission" date="2019-03" db="EMBL/GenBank/DDBJ databases">
        <title>The genome sequence of Nitrosococcus wardiae strain D1FHST reveals the archetypal metabolic capacity of ammonia-oxidizing Gammaproteobacteria.</title>
        <authorList>
            <person name="Wang L."/>
            <person name="Lim C.K."/>
            <person name="Hanson T.E."/>
            <person name="Dang H."/>
            <person name="Klotz M.G."/>
        </authorList>
    </citation>
    <scope>NUCLEOTIDE SEQUENCE [LARGE SCALE GENOMIC DNA]</scope>
    <source>
        <strain evidence="10 11">D1FHS</strain>
    </source>
</reference>
<evidence type="ECO:0000256" key="6">
    <source>
        <dbReference type="ARBA" id="ARBA00022691"/>
    </source>
</evidence>
<keyword evidence="11" id="KW-1185">Reference proteome</keyword>
<evidence type="ECO:0000256" key="7">
    <source>
        <dbReference type="ARBA" id="ARBA00022756"/>
    </source>
</evidence>
<evidence type="ECO:0000313" key="10">
    <source>
        <dbReference type="EMBL" id="QBQ53142.1"/>
    </source>
</evidence>
<keyword evidence="5 8" id="KW-0808">Transferase</keyword>
<dbReference type="GO" id="GO:0010340">
    <property type="term" value="F:carboxyl-O-methyltransferase activity"/>
    <property type="evidence" value="ECO:0007669"/>
    <property type="project" value="UniProtKB-UniRule"/>
</dbReference>
<dbReference type="EC" id="2.1.1.197" evidence="3 8"/>
<comment type="function">
    <text evidence="8">Converts the free carboxyl group of a malonyl-thioester to its methyl ester by transfer of a methyl group from S-adenosyl-L-methionine (SAM). It allows to synthesize pimeloyl-ACP via the fatty acid synthetic pathway.</text>
</comment>
<dbReference type="NCBIfam" id="TIGR02072">
    <property type="entry name" value="BioC"/>
    <property type="match status" value="1"/>
</dbReference>
<dbReference type="Pfam" id="PF08241">
    <property type="entry name" value="Methyltransf_11"/>
    <property type="match status" value="1"/>
</dbReference>
<dbReference type="UniPathway" id="UPA00078"/>
<dbReference type="EMBL" id="CP038033">
    <property type="protein sequence ID" value="QBQ53142.1"/>
    <property type="molecule type" value="Genomic_DNA"/>
</dbReference>
<dbReference type="PANTHER" id="PTHR13090:SF1">
    <property type="entry name" value="ARGININE-HYDROXYLASE NDUFAF5, MITOCHONDRIAL"/>
    <property type="match status" value="1"/>
</dbReference>
<evidence type="ECO:0000256" key="4">
    <source>
        <dbReference type="ARBA" id="ARBA00022603"/>
    </source>
</evidence>
<dbReference type="RefSeq" id="WP_134356159.1">
    <property type="nucleotide sequence ID" value="NZ_CP038033.1"/>
</dbReference>
<comment type="similarity">
    <text evidence="8">Belongs to the methyltransferase superfamily.</text>
</comment>
<dbReference type="OrthoDB" id="9760689at2"/>
<dbReference type="GO" id="GO:0102130">
    <property type="term" value="F:malonyl-CoA methyltransferase activity"/>
    <property type="evidence" value="ECO:0007669"/>
    <property type="project" value="UniProtKB-EC"/>
</dbReference>
<dbReference type="KEGG" id="nwr:E3U44_00475"/>
<evidence type="ECO:0000256" key="5">
    <source>
        <dbReference type="ARBA" id="ARBA00022679"/>
    </source>
</evidence>
<dbReference type="GO" id="GO:0008757">
    <property type="term" value="F:S-adenosylmethionine-dependent methyltransferase activity"/>
    <property type="evidence" value="ECO:0007669"/>
    <property type="project" value="InterPro"/>
</dbReference>
<evidence type="ECO:0000259" key="9">
    <source>
        <dbReference type="Pfam" id="PF08241"/>
    </source>
</evidence>
<protein>
    <recommendedName>
        <fullName evidence="3 8">Malonyl-[acyl-carrier protein] O-methyltransferase</fullName>
        <shortName evidence="8">Malonyl-ACP O-methyltransferase</shortName>
        <ecNumber evidence="3 8">2.1.1.197</ecNumber>
    </recommendedName>
    <alternativeName>
        <fullName evidence="8">Biotin synthesis protein BioC</fullName>
    </alternativeName>
</protein>
<dbReference type="InterPro" id="IPR011814">
    <property type="entry name" value="BioC"/>
</dbReference>
<sequence length="309" mass="34475">MNLEYGIDKRQVSKAFNRAAAHYDQVALLQRLVGEQLLERLELVKLSPAVVVDVGAGTGLQTGDLLRRYGKAQVIALDLASEMLHEARRRVKGRVLERVLEAVWPRRHCHFVCGDTECLPFANQSVDLIFSNLTLQWCSALDSVFTEFRRILKPGGLLTFTTLGPDTLKELRTAWSHADAYRHVNPFMDMHDIGDGLVRAGLAEPVMDVERYTFTYPDVYGLMRDLKLLGAQTVGSGRQAGLMGKNRQQKMVQGYEAFREGGRLPASFEVVYGHAWGVQQALQQRTADGAVQIPLHALKGRSKSIGNRS</sequence>
<dbReference type="PANTHER" id="PTHR13090">
    <property type="entry name" value="ARGININE-HYDROXYLASE NDUFAF5, MITOCHONDRIAL"/>
    <property type="match status" value="1"/>
</dbReference>
<keyword evidence="7 8" id="KW-0093">Biotin biosynthesis</keyword>
<dbReference type="SUPFAM" id="SSF53335">
    <property type="entry name" value="S-adenosyl-L-methionine-dependent methyltransferases"/>
    <property type="match status" value="1"/>
</dbReference>
<dbReference type="InterPro" id="IPR013216">
    <property type="entry name" value="Methyltransf_11"/>
</dbReference>